<evidence type="ECO:0000256" key="3">
    <source>
        <dbReference type="ARBA" id="ARBA00022679"/>
    </source>
</evidence>
<evidence type="ECO:0000256" key="4">
    <source>
        <dbReference type="ARBA" id="ARBA00023315"/>
    </source>
</evidence>
<keyword evidence="9" id="KW-1185">Reference proteome</keyword>
<comment type="subcellular location">
    <subcellularLocation>
        <location evidence="5">Cytoplasm</location>
    </subcellularLocation>
</comment>
<dbReference type="GO" id="GO:0008999">
    <property type="term" value="F:protein-N-terminal-alanine acetyltransferase activity"/>
    <property type="evidence" value="ECO:0007669"/>
    <property type="project" value="UniProtKB-EC"/>
</dbReference>
<evidence type="ECO:0000256" key="2">
    <source>
        <dbReference type="ARBA" id="ARBA00022490"/>
    </source>
</evidence>
<dbReference type="AlphaFoldDB" id="A0A242CJF9"/>
<dbReference type="NCBIfam" id="TIGR01575">
    <property type="entry name" value="rimI"/>
    <property type="match status" value="1"/>
</dbReference>
<protein>
    <recommendedName>
        <fullName evidence="5">[Ribosomal protein bS18]-alanine N-acetyltransferase</fullName>
        <ecNumber evidence="5">2.3.1.266</ecNumber>
    </recommendedName>
</protein>
<organism evidence="8">
    <name type="scientific">Candidatus Enterococcus mansonii</name>
    <dbReference type="NCBI Taxonomy" id="1834181"/>
    <lineage>
        <taxon>Bacteria</taxon>
        <taxon>Bacillati</taxon>
        <taxon>Bacillota</taxon>
        <taxon>Bacilli</taxon>
        <taxon>Lactobacillales</taxon>
        <taxon>Enterococcaceae</taxon>
        <taxon>Enterococcus</taxon>
    </lineage>
</organism>
<evidence type="ECO:0000256" key="5">
    <source>
        <dbReference type="RuleBase" id="RU363094"/>
    </source>
</evidence>
<dbReference type="GO" id="GO:0005737">
    <property type="term" value="C:cytoplasm"/>
    <property type="evidence" value="ECO:0007669"/>
    <property type="project" value="UniProtKB-SubCell"/>
</dbReference>
<dbReference type="InterPro" id="IPR016181">
    <property type="entry name" value="Acyl_CoA_acyltransferase"/>
</dbReference>
<dbReference type="EC" id="2.3.1.266" evidence="5"/>
<keyword evidence="2 5" id="KW-0963">Cytoplasm</keyword>
<comment type="similarity">
    <text evidence="1 5">Belongs to the acetyltransferase family. RimI subfamily.</text>
</comment>
<dbReference type="EMBL" id="NGLE01000001">
    <property type="protein sequence ID" value="OTO10258.1"/>
    <property type="molecule type" value="Genomic_DNA"/>
</dbReference>
<dbReference type="Gene3D" id="3.40.630.30">
    <property type="match status" value="1"/>
</dbReference>
<dbReference type="STRING" id="1834181.A5880_000942"/>
<dbReference type="RefSeq" id="WP_086329905.1">
    <property type="nucleotide sequence ID" value="NZ_NGLE02000001.1"/>
</dbReference>
<keyword evidence="3 8" id="KW-0808">Transferase</keyword>
<proteinExistence type="inferred from homology"/>
<keyword evidence="4" id="KW-0012">Acyltransferase</keyword>
<comment type="caution">
    <text evidence="8">The sequence shown here is derived from an EMBL/GenBank/DDBJ whole genome shotgun (WGS) entry which is preliminary data.</text>
</comment>
<dbReference type="InterPro" id="IPR000182">
    <property type="entry name" value="GNAT_dom"/>
</dbReference>
<dbReference type="SUPFAM" id="SSF55729">
    <property type="entry name" value="Acyl-CoA N-acyltransferases (Nat)"/>
    <property type="match status" value="1"/>
</dbReference>
<evidence type="ECO:0000313" key="7">
    <source>
        <dbReference type="EMBL" id="MEI5995459.1"/>
    </source>
</evidence>
<dbReference type="Pfam" id="PF00583">
    <property type="entry name" value="Acetyltransf_1"/>
    <property type="match status" value="1"/>
</dbReference>
<dbReference type="PANTHER" id="PTHR43420:SF44">
    <property type="entry name" value="ACETYLTRANSFERASE YPEA"/>
    <property type="match status" value="1"/>
</dbReference>
<feature type="domain" description="N-acetyltransferase" evidence="6">
    <location>
        <begin position="4"/>
        <end position="150"/>
    </location>
</feature>
<accession>A0A242CJF9</accession>
<evidence type="ECO:0000256" key="1">
    <source>
        <dbReference type="ARBA" id="ARBA00005395"/>
    </source>
</evidence>
<evidence type="ECO:0000259" key="6">
    <source>
        <dbReference type="PROSITE" id="PS51186"/>
    </source>
</evidence>
<evidence type="ECO:0000313" key="8">
    <source>
        <dbReference type="EMBL" id="OTO10258.1"/>
    </source>
</evidence>
<dbReference type="InterPro" id="IPR050680">
    <property type="entry name" value="YpeA/RimI_acetyltransf"/>
</dbReference>
<reference evidence="7 9" key="2">
    <citation type="submission" date="2018-07" db="EMBL/GenBank/DDBJ databases">
        <title>The Genome Sequence of Enterococcus sp. DIV0659b.</title>
        <authorList>
            <consortium name="The Broad Institute Genomics Platform"/>
            <consortium name="The Broad Institute Genomic Center for Infectious Diseases"/>
            <person name="Earl A."/>
            <person name="Manson A."/>
            <person name="Schwartman J."/>
            <person name="Gilmore M."/>
            <person name="Abouelleil A."/>
            <person name="Cao P."/>
            <person name="Chapman S."/>
            <person name="Cusick C."/>
            <person name="Shea T."/>
            <person name="Young S."/>
            <person name="Neafsey D."/>
            <person name="Nusbaum C."/>
            <person name="Birren B."/>
        </authorList>
    </citation>
    <scope>NUCLEOTIDE SEQUENCE [LARGE SCALE GENOMIC DNA]</scope>
    <source>
        <strain evidence="7 9">4G2_DIV0659</strain>
    </source>
</reference>
<evidence type="ECO:0000313" key="9">
    <source>
        <dbReference type="Proteomes" id="UP000195139"/>
    </source>
</evidence>
<comment type="catalytic activity">
    <reaction evidence="5">
        <text>N-terminal L-alanyl-[ribosomal protein bS18] + acetyl-CoA = N-terminal N(alpha)-acetyl-L-alanyl-[ribosomal protein bS18] + CoA + H(+)</text>
        <dbReference type="Rhea" id="RHEA:43756"/>
        <dbReference type="Rhea" id="RHEA-COMP:10676"/>
        <dbReference type="Rhea" id="RHEA-COMP:10677"/>
        <dbReference type="ChEBI" id="CHEBI:15378"/>
        <dbReference type="ChEBI" id="CHEBI:57287"/>
        <dbReference type="ChEBI" id="CHEBI:57288"/>
        <dbReference type="ChEBI" id="CHEBI:64718"/>
        <dbReference type="ChEBI" id="CHEBI:83683"/>
        <dbReference type="EC" id="2.3.1.266"/>
    </reaction>
</comment>
<dbReference type="Proteomes" id="UP000195139">
    <property type="component" value="Unassembled WGS sequence"/>
</dbReference>
<gene>
    <name evidence="8" type="ORF">A5880_000942</name>
    <name evidence="7" type="ORF">A5880_003050</name>
</gene>
<name>A0A242CJF9_9ENTE</name>
<comment type="function">
    <text evidence="5">Acetylates the N-terminal alanine of ribosomal protein bS18.</text>
</comment>
<dbReference type="CDD" id="cd04301">
    <property type="entry name" value="NAT_SF"/>
    <property type="match status" value="1"/>
</dbReference>
<dbReference type="OrthoDB" id="9794566at2"/>
<dbReference type="PANTHER" id="PTHR43420">
    <property type="entry name" value="ACETYLTRANSFERASE"/>
    <property type="match status" value="1"/>
</dbReference>
<reference evidence="8" key="1">
    <citation type="submission" date="2017-05" db="EMBL/GenBank/DDBJ databases">
        <title>The Genome Sequence of Enterococcus sp. 4G2_DIV0659.</title>
        <authorList>
            <consortium name="The Broad Institute Genomics Platform"/>
            <consortium name="The Broad Institute Genomic Center for Infectious Diseases"/>
            <person name="Earl A."/>
            <person name="Manson A."/>
            <person name="Schwartman J."/>
            <person name="Gilmore M."/>
            <person name="Abouelleil A."/>
            <person name="Cao P."/>
            <person name="Chapman S."/>
            <person name="Cusick C."/>
            <person name="Shea T."/>
            <person name="Young S."/>
            <person name="Neafsey D."/>
            <person name="Nusbaum C."/>
            <person name="Birren B."/>
        </authorList>
    </citation>
    <scope>NUCLEOTIDE SEQUENCE [LARGE SCALE GENOMIC DNA]</scope>
    <source>
        <strain evidence="8">4G2_DIV0659</strain>
    </source>
</reference>
<dbReference type="EMBL" id="NGLE02000001">
    <property type="protein sequence ID" value="MEI5995459.1"/>
    <property type="molecule type" value="Genomic_DNA"/>
</dbReference>
<dbReference type="InterPro" id="IPR006464">
    <property type="entry name" value="AcTrfase_RimI/Ard1"/>
</dbReference>
<dbReference type="PROSITE" id="PS51186">
    <property type="entry name" value="GNAT"/>
    <property type="match status" value="1"/>
</dbReference>
<sequence length="154" mass="18132">MYYTKKEVATEQGADKIWHLSEASYDHGSPWSKEQFKLDLANETSEYLVLVDKECWIGFVSYQLILDEVEITHVAIHQTYQKQGYGSELLRKAVQEFVKKDILQIFLEVRSSNVPAQRLYEKIGFKMIRRRKNYYSHPKEDGFVMCLNVKEVSL</sequence>